<feature type="chain" id="PRO_5007739144" evidence="1">
    <location>
        <begin position="19"/>
        <end position="88"/>
    </location>
</feature>
<dbReference type="EMBL" id="ASPP01013065">
    <property type="protein sequence ID" value="ETO19991.1"/>
    <property type="molecule type" value="Genomic_DNA"/>
</dbReference>
<reference evidence="2" key="2">
    <citation type="submission" date="2013-05" db="EMBL/GenBank/DDBJ databases">
        <authorList>
            <person name="Gloeckner G."/>
            <person name="Szafranski K."/>
            <person name="Schliwa M."/>
        </authorList>
    </citation>
    <scope>NUCLEOTIDE SEQUENCE</scope>
</reference>
<sequence length="88" mass="10177">MLGLVNIWWFFLLTFSLTEFGKKRKMMVLGGDTWSESNVDVNDYFLDDNPWVICRKIIEGTNGYFGVGYNFTVMYELTNIGTSEAKNL</sequence>
<evidence type="ECO:0000256" key="1">
    <source>
        <dbReference type="SAM" id="SignalP"/>
    </source>
</evidence>
<feature type="signal peptide" evidence="1">
    <location>
        <begin position="1"/>
        <end position="18"/>
    </location>
</feature>
<organism evidence="2 4">
    <name type="scientific">Reticulomyxa filosa</name>
    <dbReference type="NCBI Taxonomy" id="46433"/>
    <lineage>
        <taxon>Eukaryota</taxon>
        <taxon>Sar</taxon>
        <taxon>Rhizaria</taxon>
        <taxon>Retaria</taxon>
        <taxon>Foraminifera</taxon>
        <taxon>Monothalamids</taxon>
        <taxon>Reticulomyxidae</taxon>
        <taxon>Reticulomyxa</taxon>
    </lineage>
</organism>
<reference evidence="2 4" key="1">
    <citation type="journal article" date="2013" name="Curr. Biol.">
        <title>The Genome of the Foraminiferan Reticulomyxa filosa.</title>
        <authorList>
            <person name="Glockner G."/>
            <person name="Hulsmann N."/>
            <person name="Schleicher M."/>
            <person name="Noegel A.A."/>
            <person name="Eichinger L."/>
            <person name="Gallinger C."/>
            <person name="Pawlowski J."/>
            <person name="Sierra R."/>
            <person name="Euteneuer U."/>
            <person name="Pillet L."/>
            <person name="Moustafa A."/>
            <person name="Platzer M."/>
            <person name="Groth M."/>
            <person name="Szafranski K."/>
            <person name="Schliwa M."/>
        </authorList>
    </citation>
    <scope>NUCLEOTIDE SEQUENCE [LARGE SCALE GENOMIC DNA]</scope>
</reference>
<gene>
    <name evidence="2" type="ORF">RFI_17229</name>
    <name evidence="3" type="ORF">RFI_17230</name>
</gene>
<keyword evidence="4" id="KW-1185">Reference proteome</keyword>
<dbReference type="EMBL" id="ASPP01013065">
    <property type="protein sequence ID" value="ETO19990.1"/>
    <property type="molecule type" value="Genomic_DNA"/>
</dbReference>
<accession>X6N150</accession>
<evidence type="ECO:0000313" key="3">
    <source>
        <dbReference type="EMBL" id="ETO19991.1"/>
    </source>
</evidence>
<evidence type="ECO:0000313" key="2">
    <source>
        <dbReference type="EMBL" id="ETO19990.1"/>
    </source>
</evidence>
<name>X6N150_RETFI</name>
<comment type="caution">
    <text evidence="2">The sequence shown here is derived from an EMBL/GenBank/DDBJ whole genome shotgun (WGS) entry which is preliminary data.</text>
</comment>
<dbReference type="Proteomes" id="UP000023152">
    <property type="component" value="Unassembled WGS sequence"/>
</dbReference>
<protein>
    <submittedName>
        <fullName evidence="2">Uncharacterized protein</fullName>
    </submittedName>
</protein>
<evidence type="ECO:0000313" key="4">
    <source>
        <dbReference type="Proteomes" id="UP000023152"/>
    </source>
</evidence>
<keyword evidence="1" id="KW-0732">Signal</keyword>
<proteinExistence type="predicted"/>
<dbReference type="AlphaFoldDB" id="X6N150"/>
<feature type="non-terminal residue" evidence="2">
    <location>
        <position position="88"/>
    </location>
</feature>